<protein>
    <submittedName>
        <fullName evidence="4">Kinase C and casein kinase substrate in neurons 2-like</fullName>
    </submittedName>
</protein>
<reference evidence="4" key="1">
    <citation type="submission" date="2020-04" db="EMBL/GenBank/DDBJ databases">
        <authorList>
            <person name="Alioto T."/>
            <person name="Alioto T."/>
            <person name="Gomez Garrido J."/>
        </authorList>
    </citation>
    <scope>NUCLEOTIDE SEQUENCE</scope>
    <source>
        <strain evidence="4">A484AB</strain>
    </source>
</reference>
<dbReference type="GO" id="GO:0097320">
    <property type="term" value="P:plasma membrane tubulation"/>
    <property type="evidence" value="ECO:0007669"/>
    <property type="project" value="TreeGrafter"/>
</dbReference>
<evidence type="ECO:0000313" key="5">
    <source>
        <dbReference type="Proteomes" id="UP001152795"/>
    </source>
</evidence>
<dbReference type="EMBL" id="CACRXK020003728">
    <property type="protein sequence ID" value="CAB4000006.1"/>
    <property type="molecule type" value="Genomic_DNA"/>
</dbReference>
<evidence type="ECO:0000256" key="3">
    <source>
        <dbReference type="SAM" id="MobiDB-lite"/>
    </source>
</evidence>
<comment type="caution">
    <text evidence="4">The sequence shown here is derived from an EMBL/GenBank/DDBJ whole genome shotgun (WGS) entry which is preliminary data.</text>
</comment>
<dbReference type="GO" id="GO:0030100">
    <property type="term" value="P:regulation of endocytosis"/>
    <property type="evidence" value="ECO:0007669"/>
    <property type="project" value="TreeGrafter"/>
</dbReference>
<dbReference type="SUPFAM" id="SSF103657">
    <property type="entry name" value="BAR/IMD domain-like"/>
    <property type="match status" value="1"/>
</dbReference>
<dbReference type="InterPro" id="IPR031160">
    <property type="entry name" value="F_BAR_dom"/>
</dbReference>
<dbReference type="Gene3D" id="1.20.1270.60">
    <property type="entry name" value="Arfaptin homology (AH) domain/BAR domain"/>
    <property type="match status" value="1"/>
</dbReference>
<accession>A0A7D9E4U2</accession>
<dbReference type="InterPro" id="IPR001060">
    <property type="entry name" value="FCH_dom"/>
</dbReference>
<keyword evidence="2" id="KW-0175">Coiled coil</keyword>
<dbReference type="PANTHER" id="PTHR23065:SF11">
    <property type="entry name" value="SYNDAPIN, ISOFORM C"/>
    <property type="match status" value="1"/>
</dbReference>
<keyword evidence="4" id="KW-0808">Transferase</keyword>
<keyword evidence="4" id="KW-0418">Kinase</keyword>
<dbReference type="Proteomes" id="UP001152795">
    <property type="component" value="Unassembled WGS sequence"/>
</dbReference>
<feature type="non-terminal residue" evidence="4">
    <location>
        <position position="1"/>
    </location>
</feature>
<dbReference type="GO" id="GO:0016301">
    <property type="term" value="F:kinase activity"/>
    <property type="evidence" value="ECO:0007669"/>
    <property type="project" value="UniProtKB-KW"/>
</dbReference>
<dbReference type="FunFam" id="1.20.1270.60:FF:000009">
    <property type="entry name" value="Protein kinase C and casein kinase substrate in neurons 2"/>
    <property type="match status" value="1"/>
</dbReference>
<dbReference type="GO" id="GO:0005543">
    <property type="term" value="F:phospholipid binding"/>
    <property type="evidence" value="ECO:0007669"/>
    <property type="project" value="TreeGrafter"/>
</dbReference>
<dbReference type="InterPro" id="IPR027267">
    <property type="entry name" value="AH/BAR_dom_sf"/>
</dbReference>
<evidence type="ECO:0000256" key="2">
    <source>
        <dbReference type="SAM" id="Coils"/>
    </source>
</evidence>
<evidence type="ECO:0000313" key="4">
    <source>
        <dbReference type="EMBL" id="CAB4000006.1"/>
    </source>
</evidence>
<dbReference type="GO" id="GO:0005768">
    <property type="term" value="C:endosome"/>
    <property type="evidence" value="ECO:0007669"/>
    <property type="project" value="TreeGrafter"/>
</dbReference>
<feature type="compositionally biased region" description="Polar residues" evidence="3">
    <location>
        <begin position="339"/>
        <end position="390"/>
    </location>
</feature>
<comment type="subcellular location">
    <subcellularLocation>
        <location evidence="1">Endomembrane system</location>
        <topology evidence="1">Peripheral membrane protein</topology>
    </subcellularLocation>
</comment>
<organism evidence="4 5">
    <name type="scientific">Paramuricea clavata</name>
    <name type="common">Red gorgonian</name>
    <name type="synonym">Violescent sea-whip</name>
    <dbReference type="NCBI Taxonomy" id="317549"/>
    <lineage>
        <taxon>Eukaryota</taxon>
        <taxon>Metazoa</taxon>
        <taxon>Cnidaria</taxon>
        <taxon>Anthozoa</taxon>
        <taxon>Octocorallia</taxon>
        <taxon>Malacalcyonacea</taxon>
        <taxon>Plexauridae</taxon>
        <taxon>Paramuricea</taxon>
    </lineage>
</organism>
<feature type="region of interest" description="Disordered" evidence="3">
    <location>
        <begin position="329"/>
        <end position="411"/>
    </location>
</feature>
<feature type="region of interest" description="Disordered" evidence="3">
    <location>
        <begin position="424"/>
        <end position="443"/>
    </location>
</feature>
<feature type="coiled-coil region" evidence="2">
    <location>
        <begin position="189"/>
        <end position="227"/>
    </location>
</feature>
<gene>
    <name evidence="4" type="ORF">PACLA_8A089499</name>
</gene>
<feature type="region of interest" description="Disordered" evidence="3">
    <location>
        <begin position="164"/>
        <end position="187"/>
    </location>
</feature>
<dbReference type="PANTHER" id="PTHR23065">
    <property type="entry name" value="PROLINE-SERINE-THREONINE PHOSPHATASE INTERACTING PROTEIN 1"/>
    <property type="match status" value="1"/>
</dbReference>
<proteinExistence type="predicted"/>
<dbReference type="Pfam" id="PF00611">
    <property type="entry name" value="FCH"/>
    <property type="match status" value="1"/>
</dbReference>
<keyword evidence="5" id="KW-1185">Reference proteome</keyword>
<feature type="coiled-coil region" evidence="2">
    <location>
        <begin position="91"/>
        <end position="122"/>
    </location>
</feature>
<evidence type="ECO:0000256" key="1">
    <source>
        <dbReference type="ARBA" id="ARBA00004184"/>
    </source>
</evidence>
<dbReference type="GO" id="GO:0007010">
    <property type="term" value="P:cytoskeleton organization"/>
    <property type="evidence" value="ECO:0007669"/>
    <property type="project" value="TreeGrafter"/>
</dbReference>
<dbReference type="GO" id="GO:0005886">
    <property type="term" value="C:plasma membrane"/>
    <property type="evidence" value="ECO:0007669"/>
    <property type="project" value="TreeGrafter"/>
</dbReference>
<dbReference type="AlphaFoldDB" id="A0A7D9E4U2"/>
<dbReference type="SMART" id="SM00055">
    <property type="entry name" value="FCH"/>
    <property type="match status" value="1"/>
</dbReference>
<dbReference type="PROSITE" id="PS51741">
    <property type="entry name" value="F_BAR"/>
    <property type="match status" value="1"/>
</dbReference>
<name>A0A7D9E4U2_PARCT</name>
<sequence>MSMKAASRTSSIEESYTNTNFWGIDGYKNTVKRLEDGATLCDEFMKMVHERAEIEMKYTLKLRDWSKRWNERINGKISEYGSMLEVFKSTLREAEDVAEIHVERHNRLKADLCESIKQWKNQHYHKAVLKWKEVKECETGFAKIYEPWARRYTKMDKSKKNFHRAAKQSEHASVTASNAEKDGNMPDKVKKLQDQDMKLKLELEEARKKYERRLSEMNASNDTYADELEAEFIKWERFEKVRLTFFKDALQRYHNVLDISDNERMTNIYNGLLNKVRGSDATKDLKWWSTQYGPGMTKKWPEFEEPDVWNLPSNRQPTKQSFVRRLSLRKRNNKRQQRPQITMTSPVQHDNTRLSESISYDSFSGSTEWSNEDVSPNNNLDYDNPRSSYYQKPASALRESSSHDERYRSPSIVDQYTDAWNRSTTFSPTNEYQNGYSTYDQPS</sequence>
<dbReference type="OrthoDB" id="10255128at2759"/>